<reference evidence="1 2" key="1">
    <citation type="journal article" date="2016" name="G3 (Bethesda)">
        <title>First Draft Assembly and Annotation of the Genome of a California Endemic Oak Quercus lobata Nee (Fagaceae).</title>
        <authorList>
            <person name="Sork V.L."/>
            <person name="Fitz-Gibbon S.T."/>
            <person name="Puiu D."/>
            <person name="Crepeau M."/>
            <person name="Gugger P.F."/>
            <person name="Sherman R."/>
            <person name="Stevens K."/>
            <person name="Langley C.H."/>
            <person name="Pellegrini M."/>
            <person name="Salzberg S.L."/>
        </authorList>
    </citation>
    <scope>NUCLEOTIDE SEQUENCE [LARGE SCALE GENOMIC DNA]</scope>
    <source>
        <strain evidence="1 2">cv. SW786</strain>
    </source>
</reference>
<dbReference type="Pfam" id="PF01803">
    <property type="entry name" value="LIM_bind"/>
    <property type="match status" value="1"/>
</dbReference>
<accession>A0A7N2N1L8</accession>
<proteinExistence type="predicted"/>
<organism evidence="1 2">
    <name type="scientific">Quercus lobata</name>
    <name type="common">Valley oak</name>
    <dbReference type="NCBI Taxonomy" id="97700"/>
    <lineage>
        <taxon>Eukaryota</taxon>
        <taxon>Viridiplantae</taxon>
        <taxon>Streptophyta</taxon>
        <taxon>Embryophyta</taxon>
        <taxon>Tracheophyta</taxon>
        <taxon>Spermatophyta</taxon>
        <taxon>Magnoliopsida</taxon>
        <taxon>eudicotyledons</taxon>
        <taxon>Gunneridae</taxon>
        <taxon>Pentapetalae</taxon>
        <taxon>rosids</taxon>
        <taxon>fabids</taxon>
        <taxon>Fagales</taxon>
        <taxon>Fagaceae</taxon>
        <taxon>Quercus</taxon>
    </lineage>
</organism>
<dbReference type="Gramene" id="QL12p017323:mrna">
    <property type="protein sequence ID" value="QL12p017323:mrna"/>
    <property type="gene ID" value="QL12p017323"/>
</dbReference>
<dbReference type="InParanoid" id="A0A7N2N1L8"/>
<protein>
    <submittedName>
        <fullName evidence="1">Uncharacterized protein</fullName>
    </submittedName>
</protein>
<dbReference type="Proteomes" id="UP000594261">
    <property type="component" value="Chromosome 12"/>
</dbReference>
<dbReference type="EMBL" id="LRBV02000012">
    <property type="status" value="NOT_ANNOTATED_CDS"/>
    <property type="molecule type" value="Genomic_DNA"/>
</dbReference>
<dbReference type="EnsemblPlants" id="QL12p017323:mrna">
    <property type="protein sequence ID" value="QL12p017323:mrna"/>
    <property type="gene ID" value="QL12p017323"/>
</dbReference>
<dbReference type="PANTHER" id="PTHR10378">
    <property type="entry name" value="LIM DOMAIN-BINDING PROTEIN"/>
    <property type="match status" value="1"/>
</dbReference>
<sequence>MCQLQPTKQKESIPNILSLCLSKTCQQCVLGTCPGIMVHYVCCAAAQWRLPSGLMMLEKGKTIQESVYEQLHVHENQLHIIYAHDLKMIYKQIVTSEKLVLEKFYALRPALPVLFLVTGCHLARTLELKLVEDTGFSRRYTWCLQIAEVVNSMKDLMTFCRDNDIRPMVVQGGSAVRSYLNSEFHGNNFNKKREPEVPEKHLLPEAILNIIPDCHEKGKFSSSSGGDMCHGWKA</sequence>
<evidence type="ECO:0000313" key="2">
    <source>
        <dbReference type="Proteomes" id="UP000594261"/>
    </source>
</evidence>
<name>A0A7N2N1L8_QUELO</name>
<dbReference type="AlphaFoldDB" id="A0A7N2N1L8"/>
<evidence type="ECO:0000313" key="1">
    <source>
        <dbReference type="EnsemblPlants" id="QL12p017323:mrna"/>
    </source>
</evidence>
<reference evidence="1" key="2">
    <citation type="submission" date="2021-01" db="UniProtKB">
        <authorList>
            <consortium name="EnsemblPlants"/>
        </authorList>
    </citation>
    <scope>IDENTIFICATION</scope>
</reference>
<keyword evidence="2" id="KW-1185">Reference proteome</keyword>
<dbReference type="InterPro" id="IPR029005">
    <property type="entry name" value="LIM-bd/SEUSS"/>
</dbReference>